<evidence type="ECO:0000256" key="3">
    <source>
        <dbReference type="ARBA" id="ARBA00022741"/>
    </source>
</evidence>
<dbReference type="GO" id="GO:0004674">
    <property type="term" value="F:protein serine/threonine kinase activity"/>
    <property type="evidence" value="ECO:0007669"/>
    <property type="project" value="UniProtKB-KW"/>
</dbReference>
<feature type="domain" description="Protein kinase" evidence="7">
    <location>
        <begin position="1"/>
        <end position="158"/>
    </location>
</feature>
<dbReference type="PROSITE" id="PS50011">
    <property type="entry name" value="PROTEIN_KINASE_DOM"/>
    <property type="match status" value="1"/>
</dbReference>
<feature type="region of interest" description="Disordered" evidence="6">
    <location>
        <begin position="192"/>
        <end position="301"/>
    </location>
</feature>
<keyword evidence="1" id="KW-0723">Serine/threonine-protein kinase</keyword>
<dbReference type="Proteomes" id="UP000267029">
    <property type="component" value="Unassembled WGS sequence"/>
</dbReference>
<proteinExistence type="predicted"/>
<dbReference type="SUPFAM" id="SSF56112">
    <property type="entry name" value="Protein kinase-like (PK-like)"/>
    <property type="match status" value="1"/>
</dbReference>
<dbReference type="AlphaFoldDB" id="A0A0R3U3R8"/>
<keyword evidence="2" id="KW-0808">Transferase</keyword>
<name>A0A0R3U3R8_MESCO</name>
<gene>
    <name evidence="8" type="ORF">MCOS_LOCUS1239</name>
</gene>
<evidence type="ECO:0000313" key="8">
    <source>
        <dbReference type="EMBL" id="VDD75236.1"/>
    </source>
</evidence>
<evidence type="ECO:0000259" key="7">
    <source>
        <dbReference type="PROSITE" id="PS50011"/>
    </source>
</evidence>
<dbReference type="GO" id="GO:0005524">
    <property type="term" value="F:ATP binding"/>
    <property type="evidence" value="ECO:0007669"/>
    <property type="project" value="UniProtKB-KW"/>
</dbReference>
<evidence type="ECO:0000256" key="4">
    <source>
        <dbReference type="ARBA" id="ARBA00022777"/>
    </source>
</evidence>
<evidence type="ECO:0000256" key="5">
    <source>
        <dbReference type="ARBA" id="ARBA00022840"/>
    </source>
</evidence>
<evidence type="ECO:0000256" key="2">
    <source>
        <dbReference type="ARBA" id="ARBA00022679"/>
    </source>
</evidence>
<dbReference type="OrthoDB" id="4062651at2759"/>
<keyword evidence="4" id="KW-0418">Kinase</keyword>
<sequence length="301" mass="34163">MAKYLPSIRKEAQLNEDCDKFAPGESLQGVEVVHDQNCDWSTPDLDTENETDDPPTRYYFAAYLAPEIYGEPSEVNQYIDSWGLGYITVEMVLGYGIFLPMPWASTQDQHLSPDWRLELPPDAVSKLTPECRSFVCKMLVRHPQQRLSLRGAMKHAFFSRVPWQSLPSLTGPNISKFGSPEDLRKQRIVTDNIHHPFSQRQKTFTLRRRLNSDSKTETHPTHQKSMEKGLGDSSSERSKKIRNSRCQLQSRNGGPGIRNPSSTERKIEGQQKSRIKLGGEAPGSLKVNSALKKKRGKKQLP</sequence>
<accession>A0A0R3U3R8</accession>
<feature type="compositionally biased region" description="Basic and acidic residues" evidence="6">
    <location>
        <begin position="210"/>
        <end position="238"/>
    </location>
</feature>
<dbReference type="InterPro" id="IPR000719">
    <property type="entry name" value="Prot_kinase_dom"/>
</dbReference>
<dbReference type="STRING" id="53468.A0A0R3U3R8"/>
<dbReference type="EMBL" id="UXSR01000142">
    <property type="protein sequence ID" value="VDD75236.1"/>
    <property type="molecule type" value="Genomic_DNA"/>
</dbReference>
<organism evidence="8 9">
    <name type="scientific">Mesocestoides corti</name>
    <name type="common">Flatworm</name>
    <dbReference type="NCBI Taxonomy" id="53468"/>
    <lineage>
        <taxon>Eukaryota</taxon>
        <taxon>Metazoa</taxon>
        <taxon>Spiralia</taxon>
        <taxon>Lophotrochozoa</taxon>
        <taxon>Platyhelminthes</taxon>
        <taxon>Cestoda</taxon>
        <taxon>Eucestoda</taxon>
        <taxon>Cyclophyllidea</taxon>
        <taxon>Mesocestoididae</taxon>
        <taxon>Mesocestoides</taxon>
    </lineage>
</organism>
<dbReference type="Gene3D" id="1.10.510.10">
    <property type="entry name" value="Transferase(Phosphotransferase) domain 1"/>
    <property type="match status" value="1"/>
</dbReference>
<evidence type="ECO:0000256" key="1">
    <source>
        <dbReference type="ARBA" id="ARBA00022527"/>
    </source>
</evidence>
<dbReference type="Pfam" id="PF00069">
    <property type="entry name" value="Pkinase"/>
    <property type="match status" value="1"/>
</dbReference>
<reference evidence="8 9" key="1">
    <citation type="submission" date="2018-10" db="EMBL/GenBank/DDBJ databases">
        <authorList>
            <consortium name="Pathogen Informatics"/>
        </authorList>
    </citation>
    <scope>NUCLEOTIDE SEQUENCE [LARGE SCALE GENOMIC DNA]</scope>
</reference>
<keyword evidence="5" id="KW-0067">ATP-binding</keyword>
<dbReference type="PANTHER" id="PTHR24351">
    <property type="entry name" value="RIBOSOMAL PROTEIN S6 KINASE"/>
    <property type="match status" value="1"/>
</dbReference>
<evidence type="ECO:0000256" key="6">
    <source>
        <dbReference type="SAM" id="MobiDB-lite"/>
    </source>
</evidence>
<keyword evidence="9" id="KW-1185">Reference proteome</keyword>
<feature type="compositionally biased region" description="Basic residues" evidence="6">
    <location>
        <begin position="291"/>
        <end position="301"/>
    </location>
</feature>
<evidence type="ECO:0000313" key="9">
    <source>
        <dbReference type="Proteomes" id="UP000267029"/>
    </source>
</evidence>
<protein>
    <recommendedName>
        <fullName evidence="7">Protein kinase domain-containing protein</fullName>
    </recommendedName>
</protein>
<keyword evidence="3" id="KW-0547">Nucleotide-binding</keyword>
<dbReference type="InterPro" id="IPR011009">
    <property type="entry name" value="Kinase-like_dom_sf"/>
</dbReference>